<keyword evidence="1" id="KW-0805">Transcription regulation</keyword>
<dbReference type="InterPro" id="IPR036390">
    <property type="entry name" value="WH_DNA-bd_sf"/>
</dbReference>
<sequence length="218" mass="24319">MNNRSYNQYCGLSYALEILGERWTILVIRELIAGPRRFKDLLNGLPGISTNLLTERLKHLEQQGLIGRQVLAPPAGSTVYGLTDVGRGLEPSLLELGKWGSQFIPVNSEHVHLLNIGSYALTLKTFFRPQQAQFHERYQWHVDGELLSVTIDHGQLIVQQGPSQQPAIILHTTIEHYLQLLQGALTPEQAIAQGLVQVQGEPSGLTRFLRCCAINPPE</sequence>
<comment type="caution">
    <text evidence="5">The sequence shown here is derived from an EMBL/GenBank/DDBJ whole genome shotgun (WGS) entry which is preliminary data.</text>
</comment>
<protein>
    <recommendedName>
        <fullName evidence="4">HTH hxlR-type domain-containing protein</fullName>
    </recommendedName>
</protein>
<dbReference type="SUPFAM" id="SSF55718">
    <property type="entry name" value="SCP-like"/>
    <property type="match status" value="1"/>
</dbReference>
<dbReference type="InterPro" id="IPR036388">
    <property type="entry name" value="WH-like_DNA-bd_sf"/>
</dbReference>
<reference evidence="5 6" key="1">
    <citation type="submission" date="2015-07" db="EMBL/GenBank/DDBJ databases">
        <title>Whole genome sequence of Herpetosiphon geysericola DSM 7119.</title>
        <authorList>
            <person name="Hemp J."/>
            <person name="Ward L.M."/>
            <person name="Pace L.A."/>
            <person name="Fischer W.W."/>
        </authorList>
    </citation>
    <scope>NUCLEOTIDE SEQUENCE [LARGE SCALE GENOMIC DNA]</scope>
    <source>
        <strain evidence="5 6">DSM 7119</strain>
    </source>
</reference>
<dbReference type="PANTHER" id="PTHR33204:SF18">
    <property type="entry name" value="TRANSCRIPTIONAL REGULATORY PROTEIN"/>
    <property type="match status" value="1"/>
</dbReference>
<proteinExistence type="predicted"/>
<evidence type="ECO:0000256" key="2">
    <source>
        <dbReference type="ARBA" id="ARBA00023125"/>
    </source>
</evidence>
<dbReference type="Gene3D" id="3.30.1050.10">
    <property type="entry name" value="SCP2 sterol-binding domain"/>
    <property type="match status" value="1"/>
</dbReference>
<dbReference type="AlphaFoldDB" id="A0A0P6YKU2"/>
<evidence type="ECO:0000256" key="3">
    <source>
        <dbReference type="ARBA" id="ARBA00023163"/>
    </source>
</evidence>
<organism evidence="5 6">
    <name type="scientific">Herpetosiphon geysericola</name>
    <dbReference type="NCBI Taxonomy" id="70996"/>
    <lineage>
        <taxon>Bacteria</taxon>
        <taxon>Bacillati</taxon>
        <taxon>Chloroflexota</taxon>
        <taxon>Chloroflexia</taxon>
        <taxon>Herpetosiphonales</taxon>
        <taxon>Herpetosiphonaceae</taxon>
        <taxon>Herpetosiphon</taxon>
    </lineage>
</organism>
<dbReference type="PROSITE" id="PS51118">
    <property type="entry name" value="HTH_HXLR"/>
    <property type="match status" value="1"/>
</dbReference>
<dbReference type="SUPFAM" id="SSF46785">
    <property type="entry name" value="Winged helix' DNA-binding domain"/>
    <property type="match status" value="1"/>
</dbReference>
<evidence type="ECO:0000259" key="4">
    <source>
        <dbReference type="PROSITE" id="PS51118"/>
    </source>
</evidence>
<dbReference type="InterPro" id="IPR003033">
    <property type="entry name" value="SCP2_sterol-bd_dom"/>
</dbReference>
<dbReference type="GO" id="GO:0003677">
    <property type="term" value="F:DNA binding"/>
    <property type="evidence" value="ECO:0007669"/>
    <property type="project" value="UniProtKB-KW"/>
</dbReference>
<keyword evidence="2" id="KW-0238">DNA-binding</keyword>
<dbReference type="EMBL" id="LGKP01000012">
    <property type="protein sequence ID" value="KPL90438.1"/>
    <property type="molecule type" value="Genomic_DNA"/>
</dbReference>
<gene>
    <name evidence="5" type="ORF">SE18_07495</name>
</gene>
<dbReference type="Proteomes" id="UP000050277">
    <property type="component" value="Unassembled WGS sequence"/>
</dbReference>
<dbReference type="Pfam" id="PF02036">
    <property type="entry name" value="SCP2"/>
    <property type="match status" value="1"/>
</dbReference>
<evidence type="ECO:0000256" key="1">
    <source>
        <dbReference type="ARBA" id="ARBA00023015"/>
    </source>
</evidence>
<dbReference type="PANTHER" id="PTHR33204">
    <property type="entry name" value="TRANSCRIPTIONAL REGULATOR, MARR FAMILY"/>
    <property type="match status" value="1"/>
</dbReference>
<keyword evidence="6" id="KW-1185">Reference proteome</keyword>
<dbReference type="PATRIC" id="fig|70996.4.peg.4857"/>
<feature type="domain" description="HTH hxlR-type" evidence="4">
    <location>
        <begin position="10"/>
        <end position="108"/>
    </location>
</feature>
<evidence type="ECO:0000313" key="5">
    <source>
        <dbReference type="EMBL" id="KPL90438.1"/>
    </source>
</evidence>
<keyword evidence="3" id="KW-0804">Transcription</keyword>
<name>A0A0P6YKU2_9CHLR</name>
<dbReference type="InterPro" id="IPR036527">
    <property type="entry name" value="SCP2_sterol-bd_dom_sf"/>
</dbReference>
<dbReference type="STRING" id="70996.SE18_07495"/>
<dbReference type="InterPro" id="IPR002577">
    <property type="entry name" value="HTH_HxlR"/>
</dbReference>
<dbReference type="Gene3D" id="1.10.10.10">
    <property type="entry name" value="Winged helix-like DNA-binding domain superfamily/Winged helix DNA-binding domain"/>
    <property type="match status" value="1"/>
</dbReference>
<evidence type="ECO:0000313" key="6">
    <source>
        <dbReference type="Proteomes" id="UP000050277"/>
    </source>
</evidence>
<dbReference type="Pfam" id="PF01638">
    <property type="entry name" value="HxlR"/>
    <property type="match status" value="1"/>
</dbReference>
<accession>A0A0P6YKU2</accession>